<dbReference type="PANTHER" id="PTHR46558:SF14">
    <property type="entry name" value="HTH-TYPE TRANSCRIPTIONAL REGULATOR ANSR"/>
    <property type="match status" value="1"/>
</dbReference>
<dbReference type="GO" id="GO:0003677">
    <property type="term" value="F:DNA binding"/>
    <property type="evidence" value="ECO:0007669"/>
    <property type="project" value="UniProtKB-KW"/>
</dbReference>
<proteinExistence type="predicted"/>
<dbReference type="PANTHER" id="PTHR46558">
    <property type="entry name" value="TRACRIPTIONAL REGULATORY PROTEIN-RELATED-RELATED"/>
    <property type="match status" value="1"/>
</dbReference>
<evidence type="ECO:0000256" key="1">
    <source>
        <dbReference type="ARBA" id="ARBA00023125"/>
    </source>
</evidence>
<organism evidence="3 4">
    <name type="scientific">Anaerofilum hominis</name>
    <dbReference type="NCBI Taxonomy" id="2763016"/>
    <lineage>
        <taxon>Bacteria</taxon>
        <taxon>Bacillati</taxon>
        <taxon>Bacillota</taxon>
        <taxon>Clostridia</taxon>
        <taxon>Eubacteriales</taxon>
        <taxon>Oscillospiraceae</taxon>
        <taxon>Anaerofilum</taxon>
    </lineage>
</organism>
<dbReference type="PROSITE" id="PS50943">
    <property type="entry name" value="HTH_CROC1"/>
    <property type="match status" value="1"/>
</dbReference>
<comment type="caution">
    <text evidence="3">The sequence shown here is derived from an EMBL/GenBank/DDBJ whole genome shotgun (WGS) entry which is preliminary data.</text>
</comment>
<dbReference type="SMART" id="SM00530">
    <property type="entry name" value="HTH_XRE"/>
    <property type="match status" value="1"/>
</dbReference>
<dbReference type="RefSeq" id="WP_186888290.1">
    <property type="nucleotide sequence ID" value="NZ_JACONZ010000003.1"/>
</dbReference>
<accession>A0A923IBK0</accession>
<evidence type="ECO:0000259" key="2">
    <source>
        <dbReference type="PROSITE" id="PS50943"/>
    </source>
</evidence>
<gene>
    <name evidence="3" type="ORF">H8S23_10490</name>
</gene>
<dbReference type="Proteomes" id="UP000659630">
    <property type="component" value="Unassembled WGS sequence"/>
</dbReference>
<dbReference type="InterPro" id="IPR001387">
    <property type="entry name" value="Cro/C1-type_HTH"/>
</dbReference>
<dbReference type="InterPro" id="IPR010982">
    <property type="entry name" value="Lambda_DNA-bd_dom_sf"/>
</dbReference>
<sequence>MIRLQELRAQKGITMKEAAASLGMPYTTYVNYEKGLREPSSETLILLADFYETSVDQLLGRDTSAAAAAQAAGTPKERKLQLLARRAAGLPEAEYERILKNFEDTIDLYLQARGIGREDK</sequence>
<keyword evidence="4" id="KW-1185">Reference proteome</keyword>
<dbReference type="Pfam" id="PF01381">
    <property type="entry name" value="HTH_3"/>
    <property type="match status" value="1"/>
</dbReference>
<dbReference type="AlphaFoldDB" id="A0A923IBK0"/>
<keyword evidence="1" id="KW-0238">DNA-binding</keyword>
<feature type="domain" description="HTH cro/C1-type" evidence="2">
    <location>
        <begin position="4"/>
        <end position="58"/>
    </location>
</feature>
<name>A0A923IBK0_9FIRM</name>
<dbReference type="Gene3D" id="1.10.260.40">
    <property type="entry name" value="lambda repressor-like DNA-binding domains"/>
    <property type="match status" value="1"/>
</dbReference>
<protein>
    <submittedName>
        <fullName evidence="3">Helix-turn-helix transcriptional regulator</fullName>
    </submittedName>
</protein>
<dbReference type="EMBL" id="JACONZ010000003">
    <property type="protein sequence ID" value="MBC5581938.1"/>
    <property type="molecule type" value="Genomic_DNA"/>
</dbReference>
<dbReference type="CDD" id="cd00093">
    <property type="entry name" value="HTH_XRE"/>
    <property type="match status" value="1"/>
</dbReference>
<evidence type="ECO:0000313" key="3">
    <source>
        <dbReference type="EMBL" id="MBC5581938.1"/>
    </source>
</evidence>
<reference evidence="3" key="1">
    <citation type="submission" date="2020-08" db="EMBL/GenBank/DDBJ databases">
        <title>Genome public.</title>
        <authorList>
            <person name="Liu C."/>
            <person name="Sun Q."/>
        </authorList>
    </citation>
    <scope>NUCLEOTIDE SEQUENCE</scope>
    <source>
        <strain evidence="3">BX8</strain>
    </source>
</reference>
<dbReference type="SUPFAM" id="SSF47413">
    <property type="entry name" value="lambda repressor-like DNA-binding domains"/>
    <property type="match status" value="1"/>
</dbReference>
<evidence type="ECO:0000313" key="4">
    <source>
        <dbReference type="Proteomes" id="UP000659630"/>
    </source>
</evidence>